<comment type="caution">
    <text evidence="5">The sequence shown here is derived from an EMBL/GenBank/DDBJ whole genome shotgun (WGS) entry which is preliminary data.</text>
</comment>
<dbReference type="Proteomes" id="UP001209878">
    <property type="component" value="Unassembled WGS sequence"/>
</dbReference>
<dbReference type="GO" id="GO:0005615">
    <property type="term" value="C:extracellular space"/>
    <property type="evidence" value="ECO:0007669"/>
    <property type="project" value="TreeGrafter"/>
</dbReference>
<evidence type="ECO:0000256" key="1">
    <source>
        <dbReference type="ARBA" id="ARBA00023157"/>
    </source>
</evidence>
<sequence>MGDDKTPSTGTTAATDRRRQVVEHQNYPAKSLCYGNGDPHYHTHDGAVIDYQGVGWFIMSSIGQLDECQHLKGFELWVEQEKRPPWKNVAFIRAIVLTLTSSGTRVKIEKYGAISVNGAAYQPPVSAPGLVSIDPLTGIIVTSIGIVVQYDGFSTARIWIPLAYRGCVSGLCGNADNVKKNDYRTKGGKNVAARPPNERFWLIGNSYRVGGPRANEQTKDAVNLECKESMRPTFDHTSYCGTLKMKQGPFADCIYNMVRDIKDVHYGHVCPGDLKMSRCARDCESRRTCSNRIVRCSFRCLKKCACPRRTPYRQGDQCLSFRTCKARHLLGRR</sequence>
<dbReference type="SMART" id="SM00216">
    <property type="entry name" value="VWD"/>
    <property type="match status" value="1"/>
</dbReference>
<dbReference type="InterPro" id="IPR050780">
    <property type="entry name" value="Mucin_vWF_Thrombospondin_sf"/>
</dbReference>
<keyword evidence="1" id="KW-1015">Disulfide bond</keyword>
<dbReference type="CDD" id="cd19941">
    <property type="entry name" value="TIL"/>
    <property type="match status" value="1"/>
</dbReference>
<evidence type="ECO:0000259" key="4">
    <source>
        <dbReference type="PROSITE" id="PS51233"/>
    </source>
</evidence>
<evidence type="ECO:0000256" key="2">
    <source>
        <dbReference type="ARBA" id="ARBA00023180"/>
    </source>
</evidence>
<dbReference type="PANTHER" id="PTHR11339">
    <property type="entry name" value="EXTRACELLULAR MATRIX GLYCOPROTEIN RELATED"/>
    <property type="match status" value="1"/>
</dbReference>
<evidence type="ECO:0000313" key="5">
    <source>
        <dbReference type="EMBL" id="KAK2190959.1"/>
    </source>
</evidence>
<organism evidence="5 6">
    <name type="scientific">Ridgeia piscesae</name>
    <name type="common">Tubeworm</name>
    <dbReference type="NCBI Taxonomy" id="27915"/>
    <lineage>
        <taxon>Eukaryota</taxon>
        <taxon>Metazoa</taxon>
        <taxon>Spiralia</taxon>
        <taxon>Lophotrochozoa</taxon>
        <taxon>Annelida</taxon>
        <taxon>Polychaeta</taxon>
        <taxon>Sedentaria</taxon>
        <taxon>Canalipalpata</taxon>
        <taxon>Sabellida</taxon>
        <taxon>Siboglinidae</taxon>
        <taxon>Ridgeia</taxon>
    </lineage>
</organism>
<keyword evidence="6" id="KW-1185">Reference proteome</keyword>
<dbReference type="PROSITE" id="PS51233">
    <property type="entry name" value="VWFD"/>
    <property type="match status" value="1"/>
</dbReference>
<name>A0AAD9UIQ1_RIDPI</name>
<keyword evidence="2" id="KW-0325">Glycoprotein</keyword>
<gene>
    <name evidence="5" type="ORF">NP493_64g05023</name>
</gene>
<dbReference type="Pfam" id="PF00094">
    <property type="entry name" value="VWD"/>
    <property type="match status" value="1"/>
</dbReference>
<dbReference type="GO" id="GO:0031012">
    <property type="term" value="C:extracellular matrix"/>
    <property type="evidence" value="ECO:0007669"/>
    <property type="project" value="TreeGrafter"/>
</dbReference>
<reference evidence="5" key="1">
    <citation type="journal article" date="2023" name="Mol. Biol. Evol.">
        <title>Third-Generation Sequencing Reveals the Adaptive Role of the Epigenome in Three Deep-Sea Polychaetes.</title>
        <authorList>
            <person name="Perez M."/>
            <person name="Aroh O."/>
            <person name="Sun Y."/>
            <person name="Lan Y."/>
            <person name="Juniper S.K."/>
            <person name="Young C.R."/>
            <person name="Angers B."/>
            <person name="Qian P.Y."/>
        </authorList>
    </citation>
    <scope>NUCLEOTIDE SEQUENCE</scope>
    <source>
        <strain evidence="5">R07B-5</strain>
    </source>
</reference>
<evidence type="ECO:0000313" key="6">
    <source>
        <dbReference type="Proteomes" id="UP001209878"/>
    </source>
</evidence>
<accession>A0AAD9UIQ1</accession>
<proteinExistence type="predicted"/>
<feature type="domain" description="VWFD" evidence="4">
    <location>
        <begin position="31"/>
        <end position="215"/>
    </location>
</feature>
<dbReference type="AlphaFoldDB" id="A0AAD9UIQ1"/>
<dbReference type="PANTHER" id="PTHR11339:SF244">
    <property type="entry name" value="IGGFC-BINDING PROTEIN"/>
    <property type="match status" value="1"/>
</dbReference>
<feature type="region of interest" description="Disordered" evidence="3">
    <location>
        <begin position="1"/>
        <end position="21"/>
    </location>
</feature>
<dbReference type="EMBL" id="JAODUO010000064">
    <property type="protein sequence ID" value="KAK2190959.1"/>
    <property type="molecule type" value="Genomic_DNA"/>
</dbReference>
<dbReference type="InterPro" id="IPR001846">
    <property type="entry name" value="VWF_type-D"/>
</dbReference>
<evidence type="ECO:0000256" key="3">
    <source>
        <dbReference type="SAM" id="MobiDB-lite"/>
    </source>
</evidence>
<protein>
    <recommendedName>
        <fullName evidence="4">VWFD domain-containing protein</fullName>
    </recommendedName>
</protein>